<comment type="similarity">
    <text evidence="2">Belongs to the phosphoglycerate mutase family.</text>
</comment>
<dbReference type="Pfam" id="PF00300">
    <property type="entry name" value="His_Phos_1"/>
    <property type="match status" value="3"/>
</dbReference>
<keyword evidence="6" id="KW-1185">Reference proteome</keyword>
<dbReference type="FunFam" id="3.40.50.1240:FF:000028">
    <property type="entry name" value="Putative 2-carboxy-D-arabinitol-1-phosphatase"/>
    <property type="match status" value="1"/>
</dbReference>
<name>A0A2Z6NHQ8_TRISU</name>
<dbReference type="Gene3D" id="3.40.50.1240">
    <property type="entry name" value="Phosphoglycerate mutase-like"/>
    <property type="match status" value="3"/>
</dbReference>
<dbReference type="InterPro" id="IPR000988">
    <property type="entry name" value="Ribosomal_eL24-rel_N"/>
</dbReference>
<evidence type="ECO:0000313" key="5">
    <source>
        <dbReference type="EMBL" id="GAU41443.1"/>
    </source>
</evidence>
<feature type="binding site" evidence="3">
    <location>
        <begin position="47"/>
        <end position="54"/>
    </location>
    <ligand>
        <name>substrate</name>
    </ligand>
</feature>
<dbReference type="GO" id="GO:0016791">
    <property type="term" value="F:phosphatase activity"/>
    <property type="evidence" value="ECO:0007669"/>
    <property type="project" value="TreeGrafter"/>
</dbReference>
<reference evidence="6" key="1">
    <citation type="journal article" date="2017" name="Front. Plant Sci.">
        <title>Climate Clever Clovers: New Paradigm to Reduce the Environmental Footprint of Ruminants by Breeding Low Methanogenic Forages Utilizing Haplotype Variation.</title>
        <authorList>
            <person name="Kaur P."/>
            <person name="Appels R."/>
            <person name="Bayer P.E."/>
            <person name="Keeble-Gagnere G."/>
            <person name="Wang J."/>
            <person name="Hirakawa H."/>
            <person name="Shirasawa K."/>
            <person name="Vercoe P."/>
            <person name="Stefanova K."/>
            <person name="Durmic Z."/>
            <person name="Nichols P."/>
            <person name="Revell C."/>
            <person name="Isobe S.N."/>
            <person name="Edwards D."/>
            <person name="Erskine W."/>
        </authorList>
    </citation>
    <scope>NUCLEOTIDE SEQUENCE [LARGE SCALE GENOMIC DNA]</scope>
    <source>
        <strain evidence="6">cv. Daliak</strain>
    </source>
</reference>
<sequence>MKRNPRKVKWTKAYRRVHGKDMTQEIDEKSENVFPPLKAAKRVVLVRHGQSTWNAEGRIQGSSDFSVLTKKARSKRTAEIIWGPRQEQIIPEFDLREIDLYSFQGLLKEEGKARYGSAFHQWQVDASNFIIDGHYPVRELWDRARSCWTKILAHDSRSVLVVAHNAVNQALVATAIGTCFSLSGKFDDLKTPGSPVAGGKSGGRAASKRIVLVCNGSTQGNTEGGFLVSGDQPLNMLGVIQSQKSAELLLDLSVSSIISSPNKSCIETAMTISQVQEAADCLGADCVPRYVETKQMGYLDIETIFKQSKMASNLQFRFVFDVSSLPPFQPGWLNEVDDELRTKLWDQSGNAWKSLLDEISDESKSGEVIVAVSHPAIHIGLMAHCLNLTKEWLGTFHLDAGSVSVLDFPDGPKGSGVIRCINYTAHLGRWSIPITRPTIEDVEDF</sequence>
<gene>
    <name evidence="5" type="ORF">TSUD_98390</name>
</gene>
<dbReference type="InterPro" id="IPR013078">
    <property type="entry name" value="His_Pase_superF_clade-1"/>
</dbReference>
<dbReference type="PANTHER" id="PTHR48100">
    <property type="entry name" value="BROAD-SPECIFICITY PHOSPHATASE YOR283W-RELATED"/>
    <property type="match status" value="1"/>
</dbReference>
<dbReference type="InterPro" id="IPR050275">
    <property type="entry name" value="PGM_Phosphatase"/>
</dbReference>
<evidence type="ECO:0000256" key="1">
    <source>
        <dbReference type="ARBA" id="ARBA00005647"/>
    </source>
</evidence>
<dbReference type="Pfam" id="PF01246">
    <property type="entry name" value="Ribosomal_L24e"/>
    <property type="match status" value="1"/>
</dbReference>
<organism evidence="5 6">
    <name type="scientific">Trifolium subterraneum</name>
    <name type="common">Subterranean clover</name>
    <dbReference type="NCBI Taxonomy" id="3900"/>
    <lineage>
        <taxon>Eukaryota</taxon>
        <taxon>Viridiplantae</taxon>
        <taxon>Streptophyta</taxon>
        <taxon>Embryophyta</taxon>
        <taxon>Tracheophyta</taxon>
        <taxon>Spermatophyta</taxon>
        <taxon>Magnoliopsida</taxon>
        <taxon>eudicotyledons</taxon>
        <taxon>Gunneridae</taxon>
        <taxon>Pentapetalae</taxon>
        <taxon>rosids</taxon>
        <taxon>fabids</taxon>
        <taxon>Fabales</taxon>
        <taxon>Fabaceae</taxon>
        <taxon>Papilionoideae</taxon>
        <taxon>50 kb inversion clade</taxon>
        <taxon>NPAAA clade</taxon>
        <taxon>Hologalegina</taxon>
        <taxon>IRL clade</taxon>
        <taxon>Trifolieae</taxon>
        <taxon>Trifolium</taxon>
    </lineage>
</organism>
<protein>
    <recommendedName>
        <fullName evidence="4">Large ribosomal subunit protein eL24-related N-terminal domain-containing protein</fullName>
    </recommendedName>
</protein>
<dbReference type="PANTHER" id="PTHR48100:SF10">
    <property type="entry name" value="2-CARBOXY-D-ARABINITOL-1-PHOSPHATASE-RELATED"/>
    <property type="match status" value="1"/>
</dbReference>
<comment type="similarity">
    <text evidence="1">Belongs to the eukaryotic ribosomal protein eL24 family.</text>
</comment>
<dbReference type="Proteomes" id="UP000242715">
    <property type="component" value="Unassembled WGS sequence"/>
</dbReference>
<dbReference type="SMART" id="SM00855">
    <property type="entry name" value="PGAM"/>
    <property type="match status" value="2"/>
</dbReference>
<accession>A0A2Z6NHQ8</accession>
<dbReference type="InterPro" id="IPR038630">
    <property type="entry name" value="L24e/L24_sf"/>
</dbReference>
<feature type="domain" description="Large ribosomal subunit protein eL24-related N-terminal" evidence="4">
    <location>
        <begin position="1"/>
        <end position="24"/>
    </location>
</feature>
<evidence type="ECO:0000256" key="3">
    <source>
        <dbReference type="PIRSR" id="PIRSR613078-2"/>
    </source>
</evidence>
<dbReference type="AlphaFoldDB" id="A0A2Z6NHQ8"/>
<dbReference type="SUPFAM" id="SSF53254">
    <property type="entry name" value="Phosphoglycerate mutase-like"/>
    <property type="match status" value="2"/>
</dbReference>
<evidence type="ECO:0000259" key="4">
    <source>
        <dbReference type="Pfam" id="PF01246"/>
    </source>
</evidence>
<dbReference type="Gene3D" id="2.30.170.20">
    <property type="entry name" value="Ribosomal protein L24e"/>
    <property type="match status" value="1"/>
</dbReference>
<dbReference type="InterPro" id="IPR001345">
    <property type="entry name" value="PG/BPGM_mutase_AS"/>
</dbReference>
<proteinExistence type="inferred from homology"/>
<evidence type="ECO:0000313" key="6">
    <source>
        <dbReference type="Proteomes" id="UP000242715"/>
    </source>
</evidence>
<dbReference type="EMBL" id="DF973864">
    <property type="protein sequence ID" value="GAU41443.1"/>
    <property type="molecule type" value="Genomic_DNA"/>
</dbReference>
<dbReference type="InterPro" id="IPR029033">
    <property type="entry name" value="His_PPase_superfam"/>
</dbReference>
<dbReference type="PROSITE" id="PS00175">
    <property type="entry name" value="PG_MUTASE"/>
    <property type="match status" value="1"/>
</dbReference>
<dbReference type="CDD" id="cd07067">
    <property type="entry name" value="HP_PGM_like"/>
    <property type="match status" value="2"/>
</dbReference>
<evidence type="ECO:0000256" key="2">
    <source>
        <dbReference type="ARBA" id="ARBA00038362"/>
    </source>
</evidence>
<dbReference type="OrthoDB" id="354304at2759"/>